<evidence type="ECO:0000256" key="1">
    <source>
        <dbReference type="SAM" id="MobiDB-lite"/>
    </source>
</evidence>
<evidence type="ECO:0000313" key="3">
    <source>
        <dbReference type="Proteomes" id="UP000326331"/>
    </source>
</evidence>
<proteinExistence type="predicted"/>
<reference evidence="2 3" key="1">
    <citation type="submission" date="2019-10" db="EMBL/GenBank/DDBJ databases">
        <title>Thermopilla bonchosmolovskayae gen. nov., sp. nov., a moderately thermophilic Chloroflexi bacterium from a Chukotka hot spring (Arctic, Russia), representing a novel classis Thermopillaia, which include previously uncultivated lineage OLB14.</title>
        <authorList>
            <person name="Kochetkova T.V."/>
            <person name="Zayulina K.S."/>
            <person name="Zhigarkov V.S."/>
            <person name="Minaev N.V."/>
            <person name="Novikov A."/>
            <person name="Toshchakov S.V."/>
            <person name="Elcheninov A.G."/>
            <person name="Kublanov I.V."/>
        </authorList>
    </citation>
    <scope>NUCLEOTIDE SEQUENCE [LARGE SCALE GENOMIC DNA]</scope>
    <source>
        <strain evidence="2 3">3753O</strain>
    </source>
</reference>
<organism evidence="2 3">
    <name type="scientific">Tepidiforma bonchosmolovskayae</name>
    <dbReference type="NCBI Taxonomy" id="2601677"/>
    <lineage>
        <taxon>Bacteria</taxon>
        <taxon>Bacillati</taxon>
        <taxon>Chloroflexota</taxon>
        <taxon>Tepidiformia</taxon>
        <taxon>Tepidiformales</taxon>
        <taxon>Tepidiformaceae</taxon>
        <taxon>Tepidiforma</taxon>
    </lineage>
</organism>
<dbReference type="EMBL" id="CP042829">
    <property type="protein sequence ID" value="QFG03741.1"/>
    <property type="molecule type" value="Genomic_DNA"/>
</dbReference>
<evidence type="ECO:0000313" key="2">
    <source>
        <dbReference type="EMBL" id="QFG03741.1"/>
    </source>
</evidence>
<gene>
    <name evidence="2" type="ORF">Tbon_10680</name>
</gene>
<protein>
    <submittedName>
        <fullName evidence="2">Uncharacterized protein</fullName>
    </submittedName>
</protein>
<feature type="compositionally biased region" description="Basic and acidic residues" evidence="1">
    <location>
        <begin position="52"/>
        <end position="85"/>
    </location>
</feature>
<sequence length="85" mass="8461">MGADPGRFGAGRPGGAAARAGRAAGGGAGRRRRRVRRAGGVVRGGGRPPSAAERRGPKGGRGRPDHRGAEGVGRRRARGGDAADD</sequence>
<accession>A0ABX6C5J7</accession>
<dbReference type="Proteomes" id="UP000326331">
    <property type="component" value="Chromosome"/>
</dbReference>
<name>A0ABX6C5J7_9CHLR</name>
<feature type="region of interest" description="Disordered" evidence="1">
    <location>
        <begin position="1"/>
        <end position="85"/>
    </location>
</feature>
<keyword evidence="3" id="KW-1185">Reference proteome</keyword>